<comment type="similarity">
    <text evidence="1">Belongs to the peptidase S1C family.</text>
</comment>
<evidence type="ECO:0000259" key="5">
    <source>
        <dbReference type="SMART" id="SM00228"/>
    </source>
</evidence>
<keyword evidence="7" id="KW-1185">Reference proteome</keyword>
<dbReference type="SUPFAM" id="SSF50494">
    <property type="entry name" value="Trypsin-like serine proteases"/>
    <property type="match status" value="1"/>
</dbReference>
<dbReference type="Pfam" id="PF13365">
    <property type="entry name" value="Trypsin_2"/>
    <property type="match status" value="1"/>
</dbReference>
<dbReference type="GO" id="GO:0006508">
    <property type="term" value="P:proteolysis"/>
    <property type="evidence" value="ECO:0007669"/>
    <property type="project" value="UniProtKB-KW"/>
</dbReference>
<evidence type="ECO:0000256" key="3">
    <source>
        <dbReference type="ARBA" id="ARBA00022801"/>
    </source>
</evidence>
<dbReference type="KEGG" id="wct:WS74_0055"/>
<evidence type="ECO:0000256" key="4">
    <source>
        <dbReference type="ARBA" id="ARBA00022825"/>
    </source>
</evidence>
<dbReference type="PANTHER" id="PTHR43343">
    <property type="entry name" value="PEPTIDASE S12"/>
    <property type="match status" value="1"/>
</dbReference>
<keyword evidence="4" id="KW-0720">Serine protease</keyword>
<feature type="domain" description="PDZ" evidence="5">
    <location>
        <begin position="279"/>
        <end position="367"/>
    </location>
</feature>
<dbReference type="SMART" id="SM00228">
    <property type="entry name" value="PDZ"/>
    <property type="match status" value="1"/>
</dbReference>
<dbReference type="Pfam" id="PF13180">
    <property type="entry name" value="PDZ_2"/>
    <property type="match status" value="1"/>
</dbReference>
<sequence length="379" mass="39757">MKKTMKTVVIALLAGLIGGGLSVGLGAYYGVFEPKTEKVVNSSDTKVADTAVKDDSKATQAFKSVSGAIVSVINLQGSQNSDELLETASEGSGVIYKSSGRDAYVVTNNHVVDGSKKIQILMQDGTKEPAELVGTDVETDLAVLKISNKAVKDVAKFANSDQLQPGETALAIGSPLGSEYATSVTEGIISAPKREIETQAPNGQRLGKTTVIQTDAAINPGNSGGALVNLAGQVVGINSMKLSTSQSGTAVEGMGFAIPANTVVKIIEALEKDGKVTRPSLGVSLYDLSNISSVDQADVLKLPTKVKTGVVVIKTTRDGSAEKAGLKKFDVITKLNDISVSDANDLRNALYKFDVNEKITVTYYRDGKEQTVQLQLQSN</sequence>
<dbReference type="RefSeq" id="WP_038536379.1">
    <property type="nucleotide sequence ID" value="NZ_CP009223.1"/>
</dbReference>
<protein>
    <submittedName>
        <fullName evidence="6">HtrA protein</fullName>
    </submittedName>
</protein>
<keyword evidence="3" id="KW-0378">Hydrolase</keyword>
<organism evidence="6 7">
    <name type="scientific">Weissella ceti</name>
    <dbReference type="NCBI Taxonomy" id="759620"/>
    <lineage>
        <taxon>Bacteria</taxon>
        <taxon>Bacillati</taxon>
        <taxon>Bacillota</taxon>
        <taxon>Bacilli</taxon>
        <taxon>Lactobacillales</taxon>
        <taxon>Lactobacillaceae</taxon>
        <taxon>Weissella</taxon>
    </lineage>
</organism>
<reference evidence="7" key="2">
    <citation type="submission" date="2014-08" db="EMBL/GenBank/DDBJ databases">
        <title>Complete genome of Weissella ceti strain WS74 isolated from diseased rainbow trout in Brazil.</title>
        <authorList>
            <person name="Figueiredo H.C.P."/>
            <person name="Leal C.A.G."/>
            <person name="Pereira F.L."/>
            <person name="Soares S.C."/>
            <person name="Dorella F.A."/>
            <person name="Carvalho A.F."/>
            <person name="Azevedo V.A.C."/>
        </authorList>
    </citation>
    <scope>NUCLEOTIDE SEQUENCE [LARGE SCALE GENOMIC DNA]</scope>
    <source>
        <strain evidence="7">WS74</strain>
    </source>
</reference>
<evidence type="ECO:0000313" key="7">
    <source>
        <dbReference type="Proteomes" id="UP000029079"/>
    </source>
</evidence>
<dbReference type="Proteomes" id="UP000029079">
    <property type="component" value="Chromosome"/>
</dbReference>
<reference evidence="6 7" key="1">
    <citation type="journal article" date="2014" name="Genome Announc.">
        <title>Complete Genome Sequences of Fish Pathogenic Weissella ceti Strains WS74 and WS105.</title>
        <authorList>
            <person name="Figueiredo H.C."/>
            <person name="Leal C.A."/>
            <person name="Dorella F.A."/>
            <person name="Carvalho A.F."/>
            <person name="Soares S.C."/>
            <person name="Pereira F.L."/>
            <person name="Azevedo V.A."/>
        </authorList>
    </citation>
    <scope>NUCLEOTIDE SEQUENCE [LARGE SCALE GENOMIC DNA]</scope>
    <source>
        <strain evidence="6 7">WS74</strain>
    </source>
</reference>
<dbReference type="Gene3D" id="2.30.42.10">
    <property type="match status" value="1"/>
</dbReference>
<dbReference type="AlphaFoldDB" id="A0A075TXS3"/>
<dbReference type="KEGG" id="wce:WS08_0056"/>
<accession>A0A075TXS3</accession>
<dbReference type="InterPro" id="IPR051201">
    <property type="entry name" value="Chloro_Bact_Ser_Proteases"/>
</dbReference>
<dbReference type="GO" id="GO:0004252">
    <property type="term" value="F:serine-type endopeptidase activity"/>
    <property type="evidence" value="ECO:0007669"/>
    <property type="project" value="InterPro"/>
</dbReference>
<evidence type="ECO:0000256" key="1">
    <source>
        <dbReference type="ARBA" id="ARBA00010541"/>
    </source>
</evidence>
<dbReference type="InterPro" id="IPR001478">
    <property type="entry name" value="PDZ"/>
</dbReference>
<evidence type="ECO:0000256" key="2">
    <source>
        <dbReference type="ARBA" id="ARBA00022670"/>
    </source>
</evidence>
<dbReference type="CDD" id="cd06781">
    <property type="entry name" value="cpPDZ_BsHtra-like"/>
    <property type="match status" value="1"/>
</dbReference>
<dbReference type="EMBL" id="CP009223">
    <property type="protein sequence ID" value="AIM62307.1"/>
    <property type="molecule type" value="Genomic_DNA"/>
</dbReference>
<dbReference type="Gene3D" id="2.40.10.10">
    <property type="entry name" value="Trypsin-like serine proteases"/>
    <property type="match status" value="2"/>
</dbReference>
<name>A0A075TXS3_9LACO</name>
<dbReference type="STRING" id="759620.WS105_0056"/>
<keyword evidence="2" id="KW-0645">Protease</keyword>
<dbReference type="PRINTS" id="PR00834">
    <property type="entry name" value="PROTEASES2C"/>
</dbReference>
<dbReference type="InterPro" id="IPR009003">
    <property type="entry name" value="Peptidase_S1_PA"/>
</dbReference>
<dbReference type="PANTHER" id="PTHR43343:SF3">
    <property type="entry name" value="PROTEASE DO-LIKE 8, CHLOROPLASTIC"/>
    <property type="match status" value="1"/>
</dbReference>
<proteinExistence type="inferred from homology"/>
<dbReference type="InterPro" id="IPR001940">
    <property type="entry name" value="Peptidase_S1C"/>
</dbReference>
<evidence type="ECO:0000313" key="6">
    <source>
        <dbReference type="EMBL" id="AIM62307.1"/>
    </source>
</evidence>
<gene>
    <name evidence="6" type="ORF">WS74_0055</name>
</gene>
<dbReference type="InterPro" id="IPR043504">
    <property type="entry name" value="Peptidase_S1_PA_chymotrypsin"/>
</dbReference>
<dbReference type="InterPro" id="IPR036034">
    <property type="entry name" value="PDZ_sf"/>
</dbReference>
<dbReference type="SUPFAM" id="SSF50156">
    <property type="entry name" value="PDZ domain-like"/>
    <property type="match status" value="1"/>
</dbReference>